<dbReference type="InterPro" id="IPR044880">
    <property type="entry name" value="NCX_ion-bd_dom_sf"/>
</dbReference>
<feature type="transmembrane region" description="Helical" evidence="5">
    <location>
        <begin position="43"/>
        <end position="61"/>
    </location>
</feature>
<accession>A0A517SF18</accession>
<dbReference type="GO" id="GO:0005262">
    <property type="term" value="F:calcium channel activity"/>
    <property type="evidence" value="ECO:0007669"/>
    <property type="project" value="TreeGrafter"/>
</dbReference>
<feature type="transmembrane region" description="Helical" evidence="5">
    <location>
        <begin position="212"/>
        <end position="234"/>
    </location>
</feature>
<keyword evidence="3 5" id="KW-1133">Transmembrane helix</keyword>
<reference evidence="7 8" key="1">
    <citation type="submission" date="2019-02" db="EMBL/GenBank/DDBJ databases">
        <title>Deep-cultivation of Planctomycetes and their phenomic and genomic characterization uncovers novel biology.</title>
        <authorList>
            <person name="Wiegand S."/>
            <person name="Jogler M."/>
            <person name="Boedeker C."/>
            <person name="Pinto D."/>
            <person name="Vollmers J."/>
            <person name="Rivas-Marin E."/>
            <person name="Kohn T."/>
            <person name="Peeters S.H."/>
            <person name="Heuer A."/>
            <person name="Rast P."/>
            <person name="Oberbeckmann S."/>
            <person name="Bunk B."/>
            <person name="Jeske O."/>
            <person name="Meyerdierks A."/>
            <person name="Storesund J.E."/>
            <person name="Kallscheuer N."/>
            <person name="Luecker S."/>
            <person name="Lage O.M."/>
            <person name="Pohl T."/>
            <person name="Merkel B.J."/>
            <person name="Hornburger P."/>
            <person name="Mueller R.-W."/>
            <person name="Bruemmer F."/>
            <person name="Labrenz M."/>
            <person name="Spormann A.M."/>
            <person name="Op den Camp H."/>
            <person name="Overmann J."/>
            <person name="Amann R."/>
            <person name="Jetten M.S.M."/>
            <person name="Mascher T."/>
            <person name="Medema M.H."/>
            <person name="Devos D.P."/>
            <person name="Kaster A.-K."/>
            <person name="Ovreas L."/>
            <person name="Rohde M."/>
            <person name="Galperin M.Y."/>
            <person name="Jogler C."/>
        </authorList>
    </citation>
    <scope>NUCLEOTIDE SEQUENCE [LARGE SCALE GENOMIC DNA]</scope>
    <source>
        <strain evidence="7 8">Pan44</strain>
    </source>
</reference>
<evidence type="ECO:0000256" key="4">
    <source>
        <dbReference type="ARBA" id="ARBA00023136"/>
    </source>
</evidence>
<feature type="domain" description="Sodium/calcium exchanger membrane region" evidence="6">
    <location>
        <begin position="217"/>
        <end position="359"/>
    </location>
</feature>
<dbReference type="KEGG" id="ccos:Pan44_27610"/>
<dbReference type="Pfam" id="PF01699">
    <property type="entry name" value="Na_Ca_ex"/>
    <property type="match status" value="2"/>
</dbReference>
<protein>
    <submittedName>
        <fullName evidence="7">Inner membrane protein YrbG</fullName>
    </submittedName>
</protein>
<evidence type="ECO:0000256" key="2">
    <source>
        <dbReference type="ARBA" id="ARBA00022692"/>
    </source>
</evidence>
<feature type="transmembrane region" description="Helical" evidence="5">
    <location>
        <begin position="73"/>
        <end position="99"/>
    </location>
</feature>
<dbReference type="InterPro" id="IPR004837">
    <property type="entry name" value="NaCa_Exmemb"/>
</dbReference>
<dbReference type="GO" id="GO:0006874">
    <property type="term" value="P:intracellular calcium ion homeostasis"/>
    <property type="evidence" value="ECO:0007669"/>
    <property type="project" value="TreeGrafter"/>
</dbReference>
<feature type="transmembrane region" description="Helical" evidence="5">
    <location>
        <begin position="314"/>
        <end position="334"/>
    </location>
</feature>
<feature type="transmembrane region" description="Helical" evidence="5">
    <location>
        <begin position="281"/>
        <end position="308"/>
    </location>
</feature>
<dbReference type="Gene3D" id="1.20.1420.30">
    <property type="entry name" value="NCX, central ion-binding region"/>
    <property type="match status" value="1"/>
</dbReference>
<feature type="domain" description="Sodium/calcium exchanger membrane region" evidence="6">
    <location>
        <begin position="42"/>
        <end position="177"/>
    </location>
</feature>
<keyword evidence="2 5" id="KW-0812">Transmembrane</keyword>
<feature type="transmembrane region" description="Helical" evidence="5">
    <location>
        <begin position="105"/>
        <end position="129"/>
    </location>
</feature>
<dbReference type="InterPro" id="IPR004481">
    <property type="entry name" value="K/Na/Ca-exchanger"/>
</dbReference>
<dbReference type="Gene3D" id="6.10.280.80">
    <property type="entry name" value="NCX, peripheral helical region"/>
    <property type="match status" value="1"/>
</dbReference>
<evidence type="ECO:0000259" key="6">
    <source>
        <dbReference type="Pfam" id="PF01699"/>
    </source>
</evidence>
<sequence length="363" mass="38450">MSGEEPIAGRVALRKTCVLLLPVASRSYAPPDRWRDHGRMSGFLWFTAGMLTLVGGAELVVRGASHVATRLGVSPMVIGLTIVSIGTSAPELAIGITAARHGNGALAVGNIAGTNVFNLLFILSLSAVIRPLSLRVQLFRLELPMIVLSAGLMLGLGLDGNLSRADGFVMLMGGITYMIGLYYFTRVAASATTKKEYREEYGPQAVKWSRKALSFNVAMLLGGITLSVIGANWLVDGATALARAFGVSEAIIGLTIVALGTSAPELVTTLISTLRNDRDVAIGNLLGSSIFNIMVILALTCLLVPGGLPVERDLMLFDVPLMALVAFGAVPIFLTGHRVSRLEGGTGVTLFITYMVWLTCFRA</sequence>
<dbReference type="FunCoup" id="A0A517SF18">
    <property type="interactions" value="158"/>
</dbReference>
<dbReference type="InParanoid" id="A0A517SF18"/>
<dbReference type="EMBL" id="CP036271">
    <property type="protein sequence ID" value="QDT54726.1"/>
    <property type="molecule type" value="Genomic_DNA"/>
</dbReference>
<evidence type="ECO:0000256" key="3">
    <source>
        <dbReference type="ARBA" id="ARBA00022989"/>
    </source>
</evidence>
<name>A0A517SF18_9PLAN</name>
<dbReference type="AlphaFoldDB" id="A0A517SF18"/>
<organism evidence="7 8">
    <name type="scientific">Caulifigura coniformis</name>
    <dbReference type="NCBI Taxonomy" id="2527983"/>
    <lineage>
        <taxon>Bacteria</taxon>
        <taxon>Pseudomonadati</taxon>
        <taxon>Planctomycetota</taxon>
        <taxon>Planctomycetia</taxon>
        <taxon>Planctomycetales</taxon>
        <taxon>Planctomycetaceae</taxon>
        <taxon>Caulifigura</taxon>
    </lineage>
</organism>
<keyword evidence="4 5" id="KW-0472">Membrane</keyword>
<evidence type="ECO:0000313" key="8">
    <source>
        <dbReference type="Proteomes" id="UP000315700"/>
    </source>
</evidence>
<dbReference type="PANTHER" id="PTHR10846:SF8">
    <property type="entry name" value="INNER MEMBRANE PROTEIN YRBG"/>
    <property type="match status" value="1"/>
</dbReference>
<feature type="transmembrane region" description="Helical" evidence="5">
    <location>
        <begin position="141"/>
        <end position="158"/>
    </location>
</feature>
<comment type="subcellular location">
    <subcellularLocation>
        <location evidence="1">Membrane</location>
        <topology evidence="1">Multi-pass membrane protein</topology>
    </subcellularLocation>
</comment>
<evidence type="ECO:0000256" key="1">
    <source>
        <dbReference type="ARBA" id="ARBA00004141"/>
    </source>
</evidence>
<gene>
    <name evidence="7" type="primary">yrbG</name>
    <name evidence="7" type="ORF">Pan44_27610</name>
</gene>
<keyword evidence="8" id="KW-1185">Reference proteome</keyword>
<evidence type="ECO:0000313" key="7">
    <source>
        <dbReference type="EMBL" id="QDT54726.1"/>
    </source>
</evidence>
<feature type="transmembrane region" description="Helical" evidence="5">
    <location>
        <begin position="170"/>
        <end position="191"/>
    </location>
</feature>
<dbReference type="GO" id="GO:0005886">
    <property type="term" value="C:plasma membrane"/>
    <property type="evidence" value="ECO:0007669"/>
    <property type="project" value="TreeGrafter"/>
</dbReference>
<proteinExistence type="predicted"/>
<evidence type="ECO:0000256" key="5">
    <source>
        <dbReference type="SAM" id="Phobius"/>
    </source>
</evidence>
<dbReference type="PANTHER" id="PTHR10846">
    <property type="entry name" value="SODIUM/POTASSIUM/CALCIUM EXCHANGER"/>
    <property type="match status" value="1"/>
</dbReference>
<dbReference type="NCBIfam" id="TIGR00367">
    <property type="entry name" value="calcium/sodium antiporter"/>
    <property type="match status" value="1"/>
</dbReference>
<dbReference type="GO" id="GO:0008273">
    <property type="term" value="F:calcium, potassium:sodium antiporter activity"/>
    <property type="evidence" value="ECO:0007669"/>
    <property type="project" value="TreeGrafter"/>
</dbReference>
<dbReference type="Proteomes" id="UP000315700">
    <property type="component" value="Chromosome"/>
</dbReference>